<evidence type="ECO:0000313" key="9">
    <source>
        <dbReference type="EMBL" id="MDC5695945.1"/>
    </source>
</evidence>
<accession>A0ABT5GCD2</accession>
<protein>
    <submittedName>
        <fullName evidence="9">ABC transporter permease</fullName>
    </submittedName>
</protein>
<dbReference type="InterPro" id="IPR045621">
    <property type="entry name" value="BPD_transp_1_N"/>
</dbReference>
<evidence type="ECO:0000256" key="1">
    <source>
        <dbReference type="ARBA" id="ARBA00004651"/>
    </source>
</evidence>
<comment type="similarity">
    <text evidence="7">Belongs to the binding-protein-dependent transport system permease family.</text>
</comment>
<feature type="transmembrane region" description="Helical" evidence="7">
    <location>
        <begin position="295"/>
        <end position="321"/>
    </location>
</feature>
<dbReference type="PANTHER" id="PTHR43163">
    <property type="entry name" value="DIPEPTIDE TRANSPORT SYSTEM PERMEASE PROTEIN DPPB-RELATED"/>
    <property type="match status" value="1"/>
</dbReference>
<dbReference type="Pfam" id="PF00528">
    <property type="entry name" value="BPD_transp_1"/>
    <property type="match status" value="1"/>
</dbReference>
<feature type="transmembrane region" description="Helical" evidence="7">
    <location>
        <begin position="147"/>
        <end position="171"/>
    </location>
</feature>
<keyword evidence="6 7" id="KW-0472">Membrane</keyword>
<comment type="caution">
    <text evidence="9">The sequence shown here is derived from an EMBL/GenBank/DDBJ whole genome shotgun (WGS) entry which is preliminary data.</text>
</comment>
<sequence>MLTYVLRRVGLGLTVLLATLVASFLLFFAGPADPAQAMCPEQRCSPERLTEIRENLGLDRPLAAQFTEYFGGLFVGRDFEFAGDVVHCSAPCLGMSFLTKRPVSEEIFSRFPATVLLALGTVVVLLAVGLTVGVITARARGSALDRLLIGGSQVFGAIPYYVVALVFALYATRIHGILPQAMPLSDGLPGFLAGLIAPCLLLGLVYSAGYARYTRSAMIETLATDYVRTARSKGLDEVTVVRSHALRAAIGPVVTILGLDVAALLSGTLVTEKIFEIDGIGKLSIDALARDDLPVIMGTVLVTAVLVVTLNLVVDIAYSFVDPRVRLS</sequence>
<keyword evidence="2 7" id="KW-0813">Transport</keyword>
<comment type="subcellular location">
    <subcellularLocation>
        <location evidence="1 7">Cell membrane</location>
        <topology evidence="1 7">Multi-pass membrane protein</topology>
    </subcellularLocation>
</comment>
<evidence type="ECO:0000256" key="4">
    <source>
        <dbReference type="ARBA" id="ARBA00022692"/>
    </source>
</evidence>
<dbReference type="CDD" id="cd06261">
    <property type="entry name" value="TM_PBP2"/>
    <property type="match status" value="1"/>
</dbReference>
<dbReference type="SUPFAM" id="SSF161098">
    <property type="entry name" value="MetI-like"/>
    <property type="match status" value="1"/>
</dbReference>
<evidence type="ECO:0000256" key="3">
    <source>
        <dbReference type="ARBA" id="ARBA00022475"/>
    </source>
</evidence>
<dbReference type="PANTHER" id="PTHR43163:SF6">
    <property type="entry name" value="DIPEPTIDE TRANSPORT SYSTEM PERMEASE PROTEIN DPPB-RELATED"/>
    <property type="match status" value="1"/>
</dbReference>
<keyword evidence="3" id="KW-1003">Cell membrane</keyword>
<evidence type="ECO:0000313" key="10">
    <source>
        <dbReference type="Proteomes" id="UP001150259"/>
    </source>
</evidence>
<evidence type="ECO:0000256" key="2">
    <source>
        <dbReference type="ARBA" id="ARBA00022448"/>
    </source>
</evidence>
<dbReference type="InterPro" id="IPR000515">
    <property type="entry name" value="MetI-like"/>
</dbReference>
<evidence type="ECO:0000256" key="6">
    <source>
        <dbReference type="ARBA" id="ARBA00023136"/>
    </source>
</evidence>
<dbReference type="Proteomes" id="UP001150259">
    <property type="component" value="Unassembled WGS sequence"/>
</dbReference>
<gene>
    <name evidence="9" type="ORF">OO014_01640</name>
</gene>
<dbReference type="InterPro" id="IPR035906">
    <property type="entry name" value="MetI-like_sf"/>
</dbReference>
<reference evidence="9 10" key="1">
    <citation type="submission" date="2022-11" db="EMBL/GenBank/DDBJ databases">
        <title>Anaerobic phenanthrene biodegradation by a DNRA strain PheN6.</title>
        <authorList>
            <person name="Zhang Z."/>
        </authorList>
    </citation>
    <scope>NUCLEOTIDE SEQUENCE [LARGE SCALE GENOMIC DNA]</scope>
    <source>
        <strain evidence="9 10">PheN6</strain>
    </source>
</reference>
<keyword evidence="5 7" id="KW-1133">Transmembrane helix</keyword>
<proteinExistence type="inferred from homology"/>
<evidence type="ECO:0000256" key="7">
    <source>
        <dbReference type="RuleBase" id="RU363032"/>
    </source>
</evidence>
<evidence type="ECO:0000256" key="5">
    <source>
        <dbReference type="ARBA" id="ARBA00022989"/>
    </source>
</evidence>
<keyword evidence="10" id="KW-1185">Reference proteome</keyword>
<dbReference type="PROSITE" id="PS50928">
    <property type="entry name" value="ABC_TM1"/>
    <property type="match status" value="1"/>
</dbReference>
<dbReference type="Gene3D" id="1.10.3720.10">
    <property type="entry name" value="MetI-like"/>
    <property type="match status" value="1"/>
</dbReference>
<keyword evidence="4 7" id="KW-0812">Transmembrane</keyword>
<feature type="domain" description="ABC transmembrane type-1" evidence="8">
    <location>
        <begin position="111"/>
        <end position="318"/>
    </location>
</feature>
<feature type="transmembrane region" description="Helical" evidence="7">
    <location>
        <begin position="111"/>
        <end position="135"/>
    </location>
</feature>
<name>A0ABT5GCD2_9MICO</name>
<dbReference type="RefSeq" id="WP_272460488.1">
    <property type="nucleotide sequence ID" value="NZ_JAPFQL010000003.1"/>
</dbReference>
<dbReference type="Pfam" id="PF19300">
    <property type="entry name" value="BPD_transp_1_N"/>
    <property type="match status" value="1"/>
</dbReference>
<dbReference type="EMBL" id="JAPFQL010000003">
    <property type="protein sequence ID" value="MDC5695945.1"/>
    <property type="molecule type" value="Genomic_DNA"/>
</dbReference>
<feature type="transmembrane region" description="Helical" evidence="7">
    <location>
        <begin position="191"/>
        <end position="211"/>
    </location>
</feature>
<evidence type="ECO:0000259" key="8">
    <source>
        <dbReference type="PROSITE" id="PS50928"/>
    </source>
</evidence>
<organism evidence="9 10">
    <name type="scientific">Intrasporangium calvum</name>
    <dbReference type="NCBI Taxonomy" id="53358"/>
    <lineage>
        <taxon>Bacteria</taxon>
        <taxon>Bacillati</taxon>
        <taxon>Actinomycetota</taxon>
        <taxon>Actinomycetes</taxon>
        <taxon>Micrococcales</taxon>
        <taxon>Intrasporangiaceae</taxon>
        <taxon>Intrasporangium</taxon>
    </lineage>
</organism>